<gene>
    <name evidence="2" type="ORF">DCF17_00580</name>
</gene>
<proteinExistence type="predicted"/>
<accession>A0A2W4WV03</accession>
<dbReference type="AlphaFoldDB" id="A0A2W4WV03"/>
<organism evidence="2 3">
    <name type="scientific">Shackletoniella antarctica</name>
    <dbReference type="NCBI Taxonomy" id="268115"/>
    <lineage>
        <taxon>Bacteria</taxon>
        <taxon>Bacillati</taxon>
        <taxon>Cyanobacteriota</taxon>
        <taxon>Cyanophyceae</taxon>
        <taxon>Oculatellales</taxon>
        <taxon>Oculatellaceae</taxon>
        <taxon>Shackletoniella</taxon>
    </lineage>
</organism>
<protein>
    <recommendedName>
        <fullName evidence="1">Gamma-glutamylcyclotransferase AIG2-like domain-containing protein</fullName>
    </recommendedName>
</protein>
<evidence type="ECO:0000313" key="2">
    <source>
        <dbReference type="EMBL" id="PZO45709.1"/>
    </source>
</evidence>
<dbReference type="Proteomes" id="UP000249081">
    <property type="component" value="Unassembled WGS sequence"/>
</dbReference>
<dbReference type="CDD" id="cd06661">
    <property type="entry name" value="GGCT_like"/>
    <property type="match status" value="1"/>
</dbReference>
<reference evidence="2 3" key="2">
    <citation type="submission" date="2018-06" db="EMBL/GenBank/DDBJ databases">
        <title>Metagenomic assembly of (sub)arctic Cyanobacteria and their associated microbiome from non-axenic cultures.</title>
        <authorList>
            <person name="Baurain D."/>
        </authorList>
    </citation>
    <scope>NUCLEOTIDE SEQUENCE [LARGE SCALE GENOMIC DNA]</scope>
    <source>
        <strain evidence="2">ULC041bin1</strain>
    </source>
</reference>
<sequence>MIENRCHLFVYGTLKPGERAFAQLCQPFVVATQVAQTQGRLYHLPLGYPAMTPEAGWVQGVLLTFANADGLSQIDAFEEYYPDRPHESEYQRRLHPIYDVNQRPLVSAWIYTMALEHVVALEGQWLPHGYWSEAQAL</sequence>
<dbReference type="InterPro" id="IPR009288">
    <property type="entry name" value="AIG2-like_dom"/>
</dbReference>
<evidence type="ECO:0000259" key="1">
    <source>
        <dbReference type="Pfam" id="PF06094"/>
    </source>
</evidence>
<name>A0A2W4WV03_9CYAN</name>
<reference evidence="3" key="1">
    <citation type="submission" date="2018-04" db="EMBL/GenBank/DDBJ databases">
        <authorList>
            <person name="Cornet L."/>
        </authorList>
    </citation>
    <scope>NUCLEOTIDE SEQUENCE [LARGE SCALE GENOMIC DNA]</scope>
</reference>
<comment type="caution">
    <text evidence="2">The sequence shown here is derived from an EMBL/GenBank/DDBJ whole genome shotgun (WGS) entry which is preliminary data.</text>
</comment>
<dbReference type="InterPro" id="IPR036568">
    <property type="entry name" value="GGCT-like_sf"/>
</dbReference>
<evidence type="ECO:0000313" key="3">
    <source>
        <dbReference type="Proteomes" id="UP000249081"/>
    </source>
</evidence>
<dbReference type="InterPro" id="IPR013024">
    <property type="entry name" value="GGCT-like"/>
</dbReference>
<dbReference type="EMBL" id="QBMN01000002">
    <property type="protein sequence ID" value="PZO45709.1"/>
    <property type="molecule type" value="Genomic_DNA"/>
</dbReference>
<dbReference type="Gene3D" id="3.10.490.10">
    <property type="entry name" value="Gamma-glutamyl cyclotransferase-like"/>
    <property type="match status" value="1"/>
</dbReference>
<feature type="domain" description="Gamma-glutamylcyclotransferase AIG2-like" evidence="1">
    <location>
        <begin position="8"/>
        <end position="132"/>
    </location>
</feature>
<dbReference type="Pfam" id="PF06094">
    <property type="entry name" value="GGACT"/>
    <property type="match status" value="1"/>
</dbReference>
<dbReference type="SUPFAM" id="SSF110857">
    <property type="entry name" value="Gamma-glutamyl cyclotransferase-like"/>
    <property type="match status" value="1"/>
</dbReference>